<evidence type="ECO:0000256" key="9">
    <source>
        <dbReference type="ARBA" id="ARBA00023136"/>
    </source>
</evidence>
<dbReference type="InterPro" id="IPR017974">
    <property type="entry name" value="Claudin_CS"/>
</dbReference>
<dbReference type="OrthoDB" id="8830244at2759"/>
<dbReference type="PANTHER" id="PTHR12002">
    <property type="entry name" value="CLAUDIN"/>
    <property type="match status" value="1"/>
</dbReference>
<dbReference type="InterPro" id="IPR006187">
    <property type="entry name" value="Claudin"/>
</dbReference>
<dbReference type="KEGG" id="ccar:109065958"/>
<keyword evidence="9 10" id="KW-0472">Membrane</keyword>
<evidence type="ECO:0000256" key="10">
    <source>
        <dbReference type="SAM" id="Phobius"/>
    </source>
</evidence>
<feature type="transmembrane region" description="Helical" evidence="10">
    <location>
        <begin position="279"/>
        <end position="302"/>
    </location>
</feature>
<feature type="transmembrane region" description="Helical" evidence="10">
    <location>
        <begin position="7"/>
        <end position="30"/>
    </location>
</feature>
<dbReference type="GO" id="GO:0005198">
    <property type="term" value="F:structural molecule activity"/>
    <property type="evidence" value="ECO:0007669"/>
    <property type="project" value="InterPro"/>
</dbReference>
<dbReference type="Pfam" id="PF00822">
    <property type="entry name" value="PMP22_Claudin"/>
    <property type="match status" value="2"/>
</dbReference>
<gene>
    <name evidence="11" type="primary">LOC109065958</name>
</gene>
<accession>A0A9Q9X471</accession>
<keyword evidence="5" id="KW-1003">Cell membrane</keyword>
<evidence type="ECO:0000256" key="6">
    <source>
        <dbReference type="ARBA" id="ARBA00022692"/>
    </source>
</evidence>
<feature type="transmembrane region" description="Helical" evidence="10">
    <location>
        <begin position="164"/>
        <end position="189"/>
    </location>
</feature>
<name>A0A9Q9X471_CYPCA</name>
<feature type="transmembrane region" description="Helical" evidence="10">
    <location>
        <begin position="79"/>
        <end position="101"/>
    </location>
</feature>
<proteinExistence type="inferred from homology"/>
<evidence type="ECO:0000256" key="5">
    <source>
        <dbReference type="ARBA" id="ARBA00022475"/>
    </source>
</evidence>
<dbReference type="PROSITE" id="PS01346">
    <property type="entry name" value="CLAUDIN"/>
    <property type="match status" value="2"/>
</dbReference>
<evidence type="ECO:0000256" key="7">
    <source>
        <dbReference type="ARBA" id="ARBA00022949"/>
    </source>
</evidence>
<keyword evidence="4" id="KW-0796">Tight junction</keyword>
<feature type="transmembrane region" description="Helical" evidence="10">
    <location>
        <begin position="241"/>
        <end position="267"/>
    </location>
</feature>
<evidence type="ECO:0000313" key="11">
    <source>
        <dbReference type="RefSeq" id="XP_042594927.1"/>
    </source>
</evidence>
<comment type="similarity">
    <text evidence="3">Belongs to the claudin family.</text>
</comment>
<sequence length="375" mass="40702">MVSMCRQILGLSLGIIGFLGAIIICALPMWKMSAFIGANIVTAQIVWEGLWMNCVVQSTGQMQCKIYDSLLALPQDLQAARALVIIAIIICLFGLILGIAGGKCTNFVERDDSKAKVAIASGVIFIVAGVLVLVPVCWSTNTIVRDFYNPILTDAQRRELGPSLYIGFGVLGITLSMIGFAGTIIICALPMWKVTAFMGTNIVVAQVFWEGLWMTCVYERIGQMQCKLYDALLDLDPSLQAARGLIVTTMALDCLAFFIFLVGADCTNCLSNPRAKARIVVVSGITFMLSALTAVVPVSWTADSIIRDFHNPIVHEALKREMGAALYVGWVTAGFLFVGGAVLCTSCPPERHNYSPRYTVSKTDTHSGYAIKNYV</sequence>
<keyword evidence="8 10" id="KW-1133">Transmembrane helix</keyword>
<feature type="transmembrane region" description="Helical" evidence="10">
    <location>
        <begin position="322"/>
        <end position="344"/>
    </location>
</feature>
<evidence type="ECO:0000256" key="3">
    <source>
        <dbReference type="ARBA" id="ARBA00008295"/>
    </source>
</evidence>
<feature type="transmembrane region" description="Helical" evidence="10">
    <location>
        <begin position="122"/>
        <end position="144"/>
    </location>
</feature>
<protein>
    <submittedName>
        <fullName evidence="11">Claudin-4-like</fullName>
    </submittedName>
</protein>
<dbReference type="InterPro" id="IPR004031">
    <property type="entry name" value="PMP22/EMP/MP20/Claudin"/>
</dbReference>
<keyword evidence="6 10" id="KW-0812">Transmembrane</keyword>
<dbReference type="GO" id="GO:0005886">
    <property type="term" value="C:plasma membrane"/>
    <property type="evidence" value="ECO:0007669"/>
    <property type="project" value="UniProtKB-SubCell"/>
</dbReference>
<dbReference type="FunFam" id="1.20.140.150:FF:000001">
    <property type="entry name" value="Claudin"/>
    <property type="match status" value="2"/>
</dbReference>
<dbReference type="GeneID" id="109065958"/>
<dbReference type="Proteomes" id="UP001155660">
    <property type="component" value="Chromosome B15"/>
</dbReference>
<dbReference type="RefSeq" id="XP_042594927.1">
    <property type="nucleotide sequence ID" value="XM_042738993.1"/>
</dbReference>
<organism evidence="11">
    <name type="scientific">Cyprinus carpio</name>
    <name type="common">Common carp</name>
    <dbReference type="NCBI Taxonomy" id="7962"/>
    <lineage>
        <taxon>Eukaryota</taxon>
        <taxon>Metazoa</taxon>
        <taxon>Chordata</taxon>
        <taxon>Craniata</taxon>
        <taxon>Vertebrata</taxon>
        <taxon>Euteleostomi</taxon>
        <taxon>Actinopterygii</taxon>
        <taxon>Neopterygii</taxon>
        <taxon>Teleostei</taxon>
        <taxon>Ostariophysi</taxon>
        <taxon>Cypriniformes</taxon>
        <taxon>Cyprinidae</taxon>
        <taxon>Cyprininae</taxon>
        <taxon>Cyprinus</taxon>
    </lineage>
</organism>
<evidence type="ECO:0000256" key="1">
    <source>
        <dbReference type="ARBA" id="ARBA00004435"/>
    </source>
</evidence>
<dbReference type="GO" id="GO:0005923">
    <property type="term" value="C:bicellular tight junction"/>
    <property type="evidence" value="ECO:0007669"/>
    <property type="project" value="UniProtKB-SubCell"/>
</dbReference>
<keyword evidence="7" id="KW-0965">Cell junction</keyword>
<evidence type="ECO:0000256" key="2">
    <source>
        <dbReference type="ARBA" id="ARBA00004651"/>
    </source>
</evidence>
<evidence type="ECO:0000256" key="8">
    <source>
        <dbReference type="ARBA" id="ARBA00022989"/>
    </source>
</evidence>
<evidence type="ECO:0000256" key="4">
    <source>
        <dbReference type="ARBA" id="ARBA00022427"/>
    </source>
</evidence>
<reference evidence="11" key="1">
    <citation type="submission" date="2025-08" db="UniProtKB">
        <authorList>
            <consortium name="RefSeq"/>
        </authorList>
    </citation>
    <scope>IDENTIFICATION</scope>
    <source>
        <tissue evidence="11">Muscle</tissue>
    </source>
</reference>
<comment type="subcellular location">
    <subcellularLocation>
        <location evidence="1">Cell junction</location>
        <location evidence="1">Tight junction</location>
    </subcellularLocation>
    <subcellularLocation>
        <location evidence="2">Cell membrane</location>
        <topology evidence="2">Multi-pass membrane protein</topology>
    </subcellularLocation>
</comment>
<dbReference type="AlphaFoldDB" id="A0A9Q9X471"/>